<keyword evidence="2" id="KW-0067">ATP-binding</keyword>
<organism evidence="4 5">
    <name type="scientific">candidate division WOR-3 bacterium</name>
    <dbReference type="NCBI Taxonomy" id="2052148"/>
    <lineage>
        <taxon>Bacteria</taxon>
        <taxon>Bacteria division WOR-3</taxon>
    </lineage>
</organism>
<evidence type="ECO:0000313" key="4">
    <source>
        <dbReference type="EMBL" id="HAF07772.1"/>
    </source>
</evidence>
<dbReference type="InterPro" id="IPR052188">
    <property type="entry name" value="Ni-pincer_cofactor_biosynth"/>
</dbReference>
<dbReference type="GO" id="GO:0004810">
    <property type="term" value="F:CCA tRNA nucleotidyltransferase activity"/>
    <property type="evidence" value="ECO:0007669"/>
    <property type="project" value="InterPro"/>
</dbReference>
<keyword evidence="1" id="KW-0547">Nucleotide-binding</keyword>
<evidence type="ECO:0000256" key="2">
    <source>
        <dbReference type="ARBA" id="ARBA00022840"/>
    </source>
</evidence>
<accession>A0A348ML46</accession>
<sequence length="311" mass="35857">MRLIQLNKTDNSFDGIHLFSGGLDSLISYFVLKDLGFNPLPIYFETPFFSSEKAKDIAEKNGIKLSVENVFNDYLSILKKPVYGYGKNLNPCIDCKAFMINKAIDIAIKEGLKYVSTGEVFNQRPMSQTFQGMKKIEKLLKRKDLLVRPLSGEILKGKLETNTIFKDKKLLSIEGRKREIQFKLAKKYNIKYFSSPSGGCLLTYKEYSEKIRILLDSNIKDERYFKMVKHCRLIKFNNSLAFIGRDKEDNEVLISLSKRDNVYQITDRKGPVGIFLGDDEKDFQNFLKKMLFYSKRDTTLPHLIEKIGDGA</sequence>
<dbReference type="GO" id="GO:0005524">
    <property type="term" value="F:ATP binding"/>
    <property type="evidence" value="ECO:0007669"/>
    <property type="project" value="UniProtKB-KW"/>
</dbReference>
<dbReference type="InterPro" id="IPR014729">
    <property type="entry name" value="Rossmann-like_a/b/a_fold"/>
</dbReference>
<gene>
    <name evidence="4" type="ORF">DCG82_05170</name>
</gene>
<evidence type="ECO:0000256" key="1">
    <source>
        <dbReference type="ARBA" id="ARBA00022741"/>
    </source>
</evidence>
<dbReference type="PANTHER" id="PTHR43169">
    <property type="entry name" value="EXSB FAMILY PROTEIN"/>
    <property type="match status" value="1"/>
</dbReference>
<protein>
    <submittedName>
        <fullName evidence="4">tRNA 4-thiouridine(8) synthase ThiI</fullName>
    </submittedName>
</protein>
<name>A0A348ML46_UNCW3</name>
<reference evidence="4 5" key="1">
    <citation type="journal article" date="2018" name="Nat. Biotechnol.">
        <title>A standardized bacterial taxonomy based on genome phylogeny substantially revises the tree of life.</title>
        <authorList>
            <person name="Parks D.H."/>
            <person name="Chuvochina M."/>
            <person name="Waite D.W."/>
            <person name="Rinke C."/>
            <person name="Skarshewski A."/>
            <person name="Chaumeil P.A."/>
            <person name="Hugenholtz P."/>
        </authorList>
    </citation>
    <scope>NUCLEOTIDE SEQUENCE [LARGE SCALE GENOMIC DNA]</scope>
    <source>
        <strain evidence="4">UBA7921</strain>
    </source>
</reference>
<dbReference type="Gene3D" id="3.40.50.620">
    <property type="entry name" value="HUPs"/>
    <property type="match status" value="1"/>
</dbReference>
<dbReference type="AlphaFoldDB" id="A0A348ML46"/>
<proteinExistence type="predicted"/>
<dbReference type="EMBL" id="DMCX01000035">
    <property type="protein sequence ID" value="HAF07772.1"/>
    <property type="molecule type" value="Genomic_DNA"/>
</dbReference>
<dbReference type="InterPro" id="IPR020536">
    <property type="entry name" value="ThiI_AANH"/>
</dbReference>
<dbReference type="SUPFAM" id="SSF52402">
    <property type="entry name" value="Adenine nucleotide alpha hydrolases-like"/>
    <property type="match status" value="1"/>
</dbReference>
<evidence type="ECO:0000313" key="5">
    <source>
        <dbReference type="Proteomes" id="UP000262454"/>
    </source>
</evidence>
<dbReference type="Pfam" id="PF02568">
    <property type="entry name" value="ThiI"/>
    <property type="match status" value="1"/>
</dbReference>
<dbReference type="Proteomes" id="UP000262454">
    <property type="component" value="Unassembled WGS sequence"/>
</dbReference>
<feature type="domain" description="Thil AANH" evidence="3">
    <location>
        <begin position="14"/>
        <end position="152"/>
    </location>
</feature>
<evidence type="ECO:0000259" key="3">
    <source>
        <dbReference type="Pfam" id="PF02568"/>
    </source>
</evidence>
<dbReference type="PANTHER" id="PTHR43169:SF4">
    <property type="entry name" value="ATPASE, PP-LOOP SUPERFAMILY-RELATED"/>
    <property type="match status" value="1"/>
</dbReference>
<comment type="caution">
    <text evidence="4">The sequence shown here is derived from an EMBL/GenBank/DDBJ whole genome shotgun (WGS) entry which is preliminary data.</text>
</comment>